<evidence type="ECO:0000256" key="7">
    <source>
        <dbReference type="ARBA" id="ARBA00022723"/>
    </source>
</evidence>
<keyword evidence="18" id="KW-0175">Coiled coil</keyword>
<proteinExistence type="predicted"/>
<keyword evidence="11" id="KW-0460">Magnesium</keyword>
<dbReference type="CDD" id="cd09274">
    <property type="entry name" value="RNase_HI_RT_Ty3"/>
    <property type="match status" value="1"/>
</dbReference>
<dbReference type="Gene3D" id="2.40.50.40">
    <property type="match status" value="1"/>
</dbReference>
<comment type="subcellular location">
    <subcellularLocation>
        <location evidence="1">Mitochondrion</location>
    </subcellularLocation>
</comment>
<keyword evidence="8" id="KW-0064">Aspartyl protease</keyword>
<evidence type="ECO:0000256" key="8">
    <source>
        <dbReference type="ARBA" id="ARBA00022750"/>
    </source>
</evidence>
<dbReference type="GO" id="GO:0003677">
    <property type="term" value="F:DNA binding"/>
    <property type="evidence" value="ECO:0007669"/>
    <property type="project" value="UniProtKB-KW"/>
</dbReference>
<evidence type="ECO:0000256" key="13">
    <source>
        <dbReference type="ARBA" id="ARBA00022918"/>
    </source>
</evidence>
<evidence type="ECO:0000256" key="5">
    <source>
        <dbReference type="ARBA" id="ARBA00022695"/>
    </source>
</evidence>
<feature type="coiled-coil region" evidence="18">
    <location>
        <begin position="270"/>
        <end position="297"/>
    </location>
</feature>
<keyword evidence="4" id="KW-0808">Transferase</keyword>
<dbReference type="GO" id="GO:0006310">
    <property type="term" value="P:DNA recombination"/>
    <property type="evidence" value="ECO:0007669"/>
    <property type="project" value="UniProtKB-KW"/>
</dbReference>
<dbReference type="EMBL" id="KL649632">
    <property type="protein sequence ID" value="KEY63902.1"/>
    <property type="molecule type" value="Genomic_DNA"/>
</dbReference>
<keyword evidence="22" id="KW-1185">Reference proteome</keyword>
<evidence type="ECO:0000256" key="1">
    <source>
        <dbReference type="ARBA" id="ARBA00004173"/>
    </source>
</evidence>
<gene>
    <name evidence="21" type="ORF">S7711_10198</name>
</gene>
<keyword evidence="16" id="KW-0496">Mitochondrion</keyword>
<keyword evidence="17" id="KW-0233">DNA recombination</keyword>
<dbReference type="GO" id="GO:0015074">
    <property type="term" value="P:DNA integration"/>
    <property type="evidence" value="ECO:0007669"/>
    <property type="project" value="UniProtKB-KW"/>
</dbReference>
<protein>
    <recommendedName>
        <fullName evidence="20">Chromo domain-containing protein</fullName>
    </recommendedName>
</protein>
<evidence type="ECO:0000256" key="10">
    <source>
        <dbReference type="ARBA" id="ARBA00022801"/>
    </source>
</evidence>
<keyword evidence="12" id="KW-0229">DNA integration</keyword>
<evidence type="ECO:0000256" key="17">
    <source>
        <dbReference type="ARBA" id="ARBA00023172"/>
    </source>
</evidence>
<sequence>MAIIRCFEEWRPELEGVASPIKVISDHKNLEYFTTTKLLNRRQARWSEFLSRFNFHITYRPGKQGAKPDSLTRRSEDLPKEGDKRLRHQSQVIIKKENWFPPPLRAKATRIRRGQSKIQQPKETLELPEKIAQLLDEGYQQDGTPGGILQALREGAPRHPRITLAECTEIQGKLLYRKRIYIPDYNPLKAALLQAYHESPIAGHPGRAYTYDLVSCDYYWPGMLAYIERWSETTGASPFFANYAFHPRMGFEPTITVKADPPTRDAEQFIRKMNNILEHLRAETAAAQARYEEQANRHRRPARQYKLGELVWLDSRNIKTLRPQKKLDWKNIGPFKISKVLSPYAYQLELPDSMRIHPVFHTNLLRPAANDRLPEQHRPQPPPIEVEGIEEWEVEDIVDSRWDRRGRGGRARLKYTVKWTGYPDPTEVPAEHVKNAAQVIANFHRRYPEKPGP</sequence>
<accession>A0A084AF23</accession>
<evidence type="ECO:0000256" key="3">
    <source>
        <dbReference type="ARBA" id="ARBA00022670"/>
    </source>
</evidence>
<dbReference type="PANTHER" id="PTHR37984:SF5">
    <property type="entry name" value="PROTEIN NYNRIN-LIKE"/>
    <property type="match status" value="1"/>
</dbReference>
<dbReference type="Proteomes" id="UP000028045">
    <property type="component" value="Unassembled WGS sequence"/>
</dbReference>
<dbReference type="InterPro" id="IPR043502">
    <property type="entry name" value="DNA/RNA_pol_sf"/>
</dbReference>
<keyword evidence="3" id="KW-0645">Protease</keyword>
<dbReference type="AlphaFoldDB" id="A0A084AF23"/>
<dbReference type="Pfam" id="PF17921">
    <property type="entry name" value="Integrase_H2C2"/>
    <property type="match status" value="1"/>
</dbReference>
<evidence type="ECO:0000256" key="11">
    <source>
        <dbReference type="ARBA" id="ARBA00022842"/>
    </source>
</evidence>
<dbReference type="SMART" id="SM00298">
    <property type="entry name" value="CHROMO"/>
    <property type="match status" value="1"/>
</dbReference>
<feature type="region of interest" description="Disordered" evidence="19">
    <location>
        <begin position="63"/>
        <end position="84"/>
    </location>
</feature>
<reference evidence="21 22" key="1">
    <citation type="journal article" date="2014" name="BMC Genomics">
        <title>Comparative genome sequencing reveals chemotype-specific gene clusters in the toxigenic black mold Stachybotrys.</title>
        <authorList>
            <person name="Semeiks J."/>
            <person name="Borek D."/>
            <person name="Otwinowski Z."/>
            <person name="Grishin N.V."/>
        </authorList>
    </citation>
    <scope>NUCLEOTIDE SEQUENCE [LARGE SCALE GENOMIC DNA]</scope>
    <source>
        <strain evidence="22">CBS 109288 / IBT 7711</strain>
    </source>
</reference>
<evidence type="ECO:0000256" key="2">
    <source>
        <dbReference type="ARBA" id="ARBA00011353"/>
    </source>
</evidence>
<evidence type="ECO:0000256" key="18">
    <source>
        <dbReference type="SAM" id="Coils"/>
    </source>
</evidence>
<dbReference type="GO" id="GO:0003964">
    <property type="term" value="F:RNA-directed DNA polymerase activity"/>
    <property type="evidence" value="ECO:0007669"/>
    <property type="project" value="UniProtKB-KW"/>
</dbReference>
<dbReference type="SUPFAM" id="SSF54160">
    <property type="entry name" value="Chromo domain-like"/>
    <property type="match status" value="1"/>
</dbReference>
<evidence type="ECO:0000256" key="4">
    <source>
        <dbReference type="ARBA" id="ARBA00022679"/>
    </source>
</evidence>
<dbReference type="GO" id="GO:0005739">
    <property type="term" value="C:mitochondrion"/>
    <property type="evidence" value="ECO:0007669"/>
    <property type="project" value="UniProtKB-SubCell"/>
</dbReference>
<dbReference type="PANTHER" id="PTHR37984">
    <property type="entry name" value="PROTEIN CBG26694"/>
    <property type="match status" value="1"/>
</dbReference>
<dbReference type="PROSITE" id="PS50013">
    <property type="entry name" value="CHROMO_2"/>
    <property type="match status" value="1"/>
</dbReference>
<dbReference type="HOGENOM" id="CLU_000384_6_12_1"/>
<evidence type="ECO:0000256" key="19">
    <source>
        <dbReference type="SAM" id="MobiDB-lite"/>
    </source>
</evidence>
<dbReference type="InterPro" id="IPR016197">
    <property type="entry name" value="Chromo-like_dom_sf"/>
</dbReference>
<keyword evidence="13" id="KW-0695">RNA-directed DNA polymerase</keyword>
<organism evidence="21 22">
    <name type="scientific">Stachybotrys chartarum (strain CBS 109288 / IBT 7711)</name>
    <name type="common">Toxic black mold</name>
    <name type="synonym">Stilbospora chartarum</name>
    <dbReference type="NCBI Taxonomy" id="1280523"/>
    <lineage>
        <taxon>Eukaryota</taxon>
        <taxon>Fungi</taxon>
        <taxon>Dikarya</taxon>
        <taxon>Ascomycota</taxon>
        <taxon>Pezizomycotina</taxon>
        <taxon>Sordariomycetes</taxon>
        <taxon>Hypocreomycetidae</taxon>
        <taxon>Hypocreales</taxon>
        <taxon>Stachybotryaceae</taxon>
        <taxon>Stachybotrys</taxon>
    </lineage>
</organism>
<dbReference type="InterPro" id="IPR041588">
    <property type="entry name" value="Integrase_H2C2"/>
</dbReference>
<keyword evidence="6" id="KW-0540">Nuclease</keyword>
<dbReference type="Pfam" id="PF17917">
    <property type="entry name" value="RT_RNaseH"/>
    <property type="match status" value="1"/>
</dbReference>
<evidence type="ECO:0000256" key="15">
    <source>
        <dbReference type="ARBA" id="ARBA00023125"/>
    </source>
</evidence>
<keyword evidence="9" id="KW-0255">Endonuclease</keyword>
<dbReference type="CDD" id="cd00024">
    <property type="entry name" value="CD_CSD"/>
    <property type="match status" value="1"/>
</dbReference>
<comment type="subunit">
    <text evidence="2">Component of the NuA4 histone acetyltransferase complex.</text>
</comment>
<evidence type="ECO:0000313" key="21">
    <source>
        <dbReference type="EMBL" id="KEY63902.1"/>
    </source>
</evidence>
<dbReference type="InterPro" id="IPR000953">
    <property type="entry name" value="Chromo/chromo_shadow_dom"/>
</dbReference>
<evidence type="ECO:0000256" key="16">
    <source>
        <dbReference type="ARBA" id="ARBA00023128"/>
    </source>
</evidence>
<dbReference type="GO" id="GO:0006508">
    <property type="term" value="P:proteolysis"/>
    <property type="evidence" value="ECO:0007669"/>
    <property type="project" value="UniProtKB-KW"/>
</dbReference>
<keyword evidence="15" id="KW-0238">DNA-binding</keyword>
<dbReference type="InterPro" id="IPR056924">
    <property type="entry name" value="SH3_Tf2-1"/>
</dbReference>
<evidence type="ECO:0000313" key="22">
    <source>
        <dbReference type="Proteomes" id="UP000028045"/>
    </source>
</evidence>
<keyword evidence="5" id="KW-0548">Nucleotidyltransferase</keyword>
<evidence type="ECO:0000256" key="9">
    <source>
        <dbReference type="ARBA" id="ARBA00022759"/>
    </source>
</evidence>
<dbReference type="SUPFAM" id="SSF56672">
    <property type="entry name" value="DNA/RNA polymerases"/>
    <property type="match status" value="1"/>
</dbReference>
<dbReference type="GO" id="GO:0003887">
    <property type="term" value="F:DNA-directed DNA polymerase activity"/>
    <property type="evidence" value="ECO:0007669"/>
    <property type="project" value="UniProtKB-KW"/>
</dbReference>
<dbReference type="GO" id="GO:0004519">
    <property type="term" value="F:endonuclease activity"/>
    <property type="evidence" value="ECO:0007669"/>
    <property type="project" value="UniProtKB-KW"/>
</dbReference>
<keyword evidence="7" id="KW-0479">Metal-binding</keyword>
<dbReference type="InterPro" id="IPR050951">
    <property type="entry name" value="Retrovirus_Pol_polyprotein"/>
</dbReference>
<dbReference type="GO" id="GO:0004190">
    <property type="term" value="F:aspartic-type endopeptidase activity"/>
    <property type="evidence" value="ECO:0007669"/>
    <property type="project" value="UniProtKB-KW"/>
</dbReference>
<evidence type="ECO:0000259" key="20">
    <source>
        <dbReference type="PROSITE" id="PS50013"/>
    </source>
</evidence>
<keyword evidence="10" id="KW-0378">Hydrolase</keyword>
<evidence type="ECO:0000256" key="14">
    <source>
        <dbReference type="ARBA" id="ARBA00022932"/>
    </source>
</evidence>
<dbReference type="Pfam" id="PF00385">
    <property type="entry name" value="Chromo"/>
    <property type="match status" value="1"/>
</dbReference>
<dbReference type="GO" id="GO:0046872">
    <property type="term" value="F:metal ion binding"/>
    <property type="evidence" value="ECO:0007669"/>
    <property type="project" value="UniProtKB-KW"/>
</dbReference>
<keyword evidence="14" id="KW-0239">DNA-directed DNA polymerase</keyword>
<feature type="compositionally biased region" description="Basic and acidic residues" evidence="19">
    <location>
        <begin position="70"/>
        <end position="84"/>
    </location>
</feature>
<feature type="domain" description="Chromo" evidence="20">
    <location>
        <begin position="392"/>
        <end position="453"/>
    </location>
</feature>
<dbReference type="Pfam" id="PF24626">
    <property type="entry name" value="SH3_Tf2-1"/>
    <property type="match status" value="1"/>
</dbReference>
<evidence type="ECO:0000256" key="12">
    <source>
        <dbReference type="ARBA" id="ARBA00022908"/>
    </source>
</evidence>
<dbReference type="InterPro" id="IPR023780">
    <property type="entry name" value="Chromo_domain"/>
</dbReference>
<dbReference type="InterPro" id="IPR041373">
    <property type="entry name" value="RT_RNaseH"/>
</dbReference>
<evidence type="ECO:0000256" key="6">
    <source>
        <dbReference type="ARBA" id="ARBA00022722"/>
    </source>
</evidence>
<dbReference type="GO" id="GO:0006338">
    <property type="term" value="P:chromatin remodeling"/>
    <property type="evidence" value="ECO:0007669"/>
    <property type="project" value="UniProtKB-ARBA"/>
</dbReference>
<name>A0A084AF23_STACB</name>
<dbReference type="Gene3D" id="1.10.340.70">
    <property type="match status" value="1"/>
</dbReference>